<protein>
    <recommendedName>
        <fullName evidence="4">BAR domain-containing protein</fullName>
    </recommendedName>
</protein>
<comment type="caution">
    <text evidence="2">The sequence shown here is derived from an EMBL/GenBank/DDBJ whole genome shotgun (WGS) entry which is preliminary data.</text>
</comment>
<sequence length="242" mass="28380">MWKKFKQSTSRTVERVKNVGKDDIEKENPAYSQALDKYSDMKNHIIVFLDNIDKFLDPVKKEGKDLVEVSKCVEKDTVTVEPVHLVSDEFCSYLKTVSGSIPTRIEQRIRTEIEAPLKELQAKFKEYSKMKADHKDLHLLLNSNKQKLEKLQKANKEKEKDKLAEYQRKVDTKTESLNSLETQFINEINLQWSNRFYNIHRLYVNFSKILFDFLTYTCEESQKLQTALGGDVLSKNYSQINQ</sequence>
<evidence type="ECO:0008006" key="4">
    <source>
        <dbReference type="Google" id="ProtNLM"/>
    </source>
</evidence>
<keyword evidence="3" id="KW-1185">Reference proteome</keyword>
<keyword evidence="1" id="KW-0175">Coiled coil</keyword>
<dbReference type="EMBL" id="JAPFFF010000006">
    <property type="protein sequence ID" value="KAK8888009.1"/>
    <property type="molecule type" value="Genomic_DNA"/>
</dbReference>
<accession>A0ABR2KAB9</accession>
<feature type="coiled-coil region" evidence="1">
    <location>
        <begin position="117"/>
        <end position="183"/>
    </location>
</feature>
<dbReference type="Proteomes" id="UP001470230">
    <property type="component" value="Unassembled WGS sequence"/>
</dbReference>
<proteinExistence type="predicted"/>
<dbReference type="SUPFAM" id="SSF103657">
    <property type="entry name" value="BAR/IMD domain-like"/>
    <property type="match status" value="1"/>
</dbReference>
<dbReference type="Gene3D" id="1.20.1270.60">
    <property type="entry name" value="Arfaptin homology (AH) domain/BAR domain"/>
    <property type="match status" value="1"/>
</dbReference>
<evidence type="ECO:0000256" key="1">
    <source>
        <dbReference type="SAM" id="Coils"/>
    </source>
</evidence>
<gene>
    <name evidence="2" type="ORF">M9Y10_039069</name>
</gene>
<evidence type="ECO:0000313" key="3">
    <source>
        <dbReference type="Proteomes" id="UP001470230"/>
    </source>
</evidence>
<dbReference type="InterPro" id="IPR027267">
    <property type="entry name" value="AH/BAR_dom_sf"/>
</dbReference>
<organism evidence="2 3">
    <name type="scientific">Tritrichomonas musculus</name>
    <dbReference type="NCBI Taxonomy" id="1915356"/>
    <lineage>
        <taxon>Eukaryota</taxon>
        <taxon>Metamonada</taxon>
        <taxon>Parabasalia</taxon>
        <taxon>Tritrichomonadida</taxon>
        <taxon>Tritrichomonadidae</taxon>
        <taxon>Tritrichomonas</taxon>
    </lineage>
</organism>
<evidence type="ECO:0000313" key="2">
    <source>
        <dbReference type="EMBL" id="KAK8888009.1"/>
    </source>
</evidence>
<reference evidence="2 3" key="1">
    <citation type="submission" date="2024-04" db="EMBL/GenBank/DDBJ databases">
        <title>Tritrichomonas musculus Genome.</title>
        <authorList>
            <person name="Alves-Ferreira E."/>
            <person name="Grigg M."/>
            <person name="Lorenzi H."/>
            <person name="Galac M."/>
        </authorList>
    </citation>
    <scope>NUCLEOTIDE SEQUENCE [LARGE SCALE GENOMIC DNA]</scope>
    <source>
        <strain evidence="2 3">EAF2021</strain>
    </source>
</reference>
<name>A0ABR2KAB9_9EUKA</name>